<evidence type="ECO:0000256" key="2">
    <source>
        <dbReference type="ARBA" id="ARBA00022722"/>
    </source>
</evidence>
<keyword evidence="1" id="KW-0819">tRNA processing</keyword>
<evidence type="ECO:0000256" key="1">
    <source>
        <dbReference type="ARBA" id="ARBA00022694"/>
    </source>
</evidence>
<dbReference type="GO" id="GO:0000049">
    <property type="term" value="F:tRNA binding"/>
    <property type="evidence" value="ECO:0007669"/>
    <property type="project" value="InterPro"/>
</dbReference>
<keyword evidence="4 6" id="KW-0378">Hydrolase</keyword>
<protein>
    <submittedName>
        <fullName evidence="6">Ribonuclease P protein component</fullName>
        <ecNumber evidence="6">3.1.26.5</ecNumber>
    </submittedName>
</protein>
<dbReference type="GO" id="GO:0042781">
    <property type="term" value="F:3'-tRNA processing endoribonuclease activity"/>
    <property type="evidence" value="ECO:0007669"/>
    <property type="project" value="TreeGrafter"/>
</dbReference>
<dbReference type="HAMAP" id="MF_00227">
    <property type="entry name" value="RNase_P"/>
    <property type="match status" value="1"/>
</dbReference>
<reference evidence="6" key="1">
    <citation type="submission" date="2018-06" db="EMBL/GenBank/DDBJ databases">
        <authorList>
            <person name="Zhirakovskaya E."/>
        </authorList>
    </citation>
    <scope>NUCLEOTIDE SEQUENCE</scope>
</reference>
<dbReference type="PANTHER" id="PTHR33992">
    <property type="entry name" value="RIBONUCLEASE P PROTEIN COMPONENT"/>
    <property type="match status" value="1"/>
</dbReference>
<evidence type="ECO:0000313" key="6">
    <source>
        <dbReference type="EMBL" id="VAV82358.1"/>
    </source>
</evidence>
<keyword evidence="3" id="KW-0255">Endonuclease</keyword>
<evidence type="ECO:0000256" key="4">
    <source>
        <dbReference type="ARBA" id="ARBA00022801"/>
    </source>
</evidence>
<evidence type="ECO:0000256" key="3">
    <source>
        <dbReference type="ARBA" id="ARBA00022759"/>
    </source>
</evidence>
<dbReference type="EMBL" id="UOEA01000014">
    <property type="protein sequence ID" value="VAV82358.1"/>
    <property type="molecule type" value="Genomic_DNA"/>
</dbReference>
<gene>
    <name evidence="6" type="ORF">MNBD_DELTA01-71</name>
</gene>
<dbReference type="PANTHER" id="PTHR33992:SF1">
    <property type="entry name" value="RIBONUCLEASE P PROTEIN COMPONENT"/>
    <property type="match status" value="1"/>
</dbReference>
<dbReference type="Gene3D" id="3.30.230.10">
    <property type="match status" value="1"/>
</dbReference>
<evidence type="ECO:0000256" key="5">
    <source>
        <dbReference type="ARBA" id="ARBA00022884"/>
    </source>
</evidence>
<dbReference type="InterPro" id="IPR014721">
    <property type="entry name" value="Ribsml_uS5_D2-typ_fold_subgr"/>
</dbReference>
<dbReference type="InterPro" id="IPR020568">
    <property type="entry name" value="Ribosomal_Su5_D2-typ_SF"/>
</dbReference>
<dbReference type="EC" id="3.1.26.5" evidence="6"/>
<organism evidence="6">
    <name type="scientific">hydrothermal vent metagenome</name>
    <dbReference type="NCBI Taxonomy" id="652676"/>
    <lineage>
        <taxon>unclassified sequences</taxon>
        <taxon>metagenomes</taxon>
        <taxon>ecological metagenomes</taxon>
    </lineage>
</organism>
<dbReference type="GO" id="GO:0004526">
    <property type="term" value="F:ribonuclease P activity"/>
    <property type="evidence" value="ECO:0007669"/>
    <property type="project" value="UniProtKB-EC"/>
</dbReference>
<dbReference type="AlphaFoldDB" id="A0A3B0R3B8"/>
<keyword evidence="5" id="KW-0694">RNA-binding</keyword>
<accession>A0A3B0R3B8</accession>
<dbReference type="SUPFAM" id="SSF54211">
    <property type="entry name" value="Ribosomal protein S5 domain 2-like"/>
    <property type="match status" value="1"/>
</dbReference>
<dbReference type="GO" id="GO:0030677">
    <property type="term" value="C:ribonuclease P complex"/>
    <property type="evidence" value="ECO:0007669"/>
    <property type="project" value="TreeGrafter"/>
</dbReference>
<sequence>MAITRLRGQGWQENSFKREERLLRKKDFLKIRKKGIRLLTGSFIIFAHQSDLGFNRLGIAASTRVGNSVKRNRIKRLLREFFRLNKNIFPESTDIFISVKKEARVEKLSDVEFELTPVMKKLCLRQTPAAKKQ</sequence>
<keyword evidence="2" id="KW-0540">Nuclease</keyword>
<name>A0A3B0R3B8_9ZZZZ</name>
<dbReference type="NCBIfam" id="TIGR00188">
    <property type="entry name" value="rnpA"/>
    <property type="match status" value="1"/>
</dbReference>
<proteinExistence type="inferred from homology"/>
<dbReference type="InterPro" id="IPR000100">
    <property type="entry name" value="RNase_P"/>
</dbReference>
<dbReference type="Pfam" id="PF00825">
    <property type="entry name" value="Ribonuclease_P"/>
    <property type="match status" value="1"/>
</dbReference>